<dbReference type="EC" id="3.6.1.41" evidence="1"/>
<dbReference type="GO" id="GO:0008803">
    <property type="term" value="F:bis(5'-nucleosyl)-tetraphosphatase (symmetrical) activity"/>
    <property type="evidence" value="ECO:0007669"/>
    <property type="project" value="UniProtKB-EC"/>
</dbReference>
<evidence type="ECO:0000256" key="4">
    <source>
        <dbReference type="ARBA" id="ARBA00022801"/>
    </source>
</evidence>
<evidence type="ECO:0000313" key="8">
    <source>
        <dbReference type="EMBL" id="OGB90011.1"/>
    </source>
</evidence>
<dbReference type="SUPFAM" id="SSF109604">
    <property type="entry name" value="HD-domain/PDEase-like"/>
    <property type="match status" value="1"/>
</dbReference>
<sequence>MPSREKILEKLAKTLDAERFEHCLRAEKIALALAKKYRVSTAKTSLAALLHDCARRYDRPALLRQARRLGLPIDPIRRFEPKLFHGEIGADLARREFGVRSTEIQRAISRHTTGAPGMTALEKVIYLADHIEAGRDFPGVGRFRKLAFADMDRAIYESTSAMIRFLLEKNLPVYPLTVETRNYFLSKL</sequence>
<dbReference type="CDD" id="cd00077">
    <property type="entry name" value="HDc"/>
    <property type="match status" value="1"/>
</dbReference>
<evidence type="ECO:0000256" key="5">
    <source>
        <dbReference type="ARBA" id="ARBA00023004"/>
    </source>
</evidence>
<dbReference type="InterPro" id="IPR003607">
    <property type="entry name" value="HD/PDEase_dom"/>
</dbReference>
<dbReference type="Proteomes" id="UP000178724">
    <property type="component" value="Unassembled WGS sequence"/>
</dbReference>
<keyword evidence="2" id="KW-0479">Metal-binding</keyword>
<dbReference type="PANTHER" id="PTHR35795:SF1">
    <property type="entry name" value="BIS(5'-NUCLEOSYL)-TETRAPHOSPHATASE, SYMMETRICAL"/>
    <property type="match status" value="1"/>
</dbReference>
<evidence type="ECO:0000256" key="3">
    <source>
        <dbReference type="ARBA" id="ARBA00022741"/>
    </source>
</evidence>
<protein>
    <recommendedName>
        <fullName evidence="1">bis(5'-nucleosyl)-tetraphosphatase (symmetrical)</fullName>
        <ecNumber evidence="1">3.6.1.41</ecNumber>
    </recommendedName>
</protein>
<name>A0A1F4Q256_UNCSA</name>
<dbReference type="SMART" id="SM00471">
    <property type="entry name" value="HDc"/>
    <property type="match status" value="1"/>
</dbReference>
<keyword evidence="5" id="KW-0408">Iron</keyword>
<dbReference type="InterPro" id="IPR051094">
    <property type="entry name" value="Diverse_Catalytic_Enzymes"/>
</dbReference>
<keyword evidence="4" id="KW-0378">Hydrolase</keyword>
<dbReference type="InterPro" id="IPR005249">
    <property type="entry name" value="YqeK"/>
</dbReference>
<comment type="catalytic activity">
    <reaction evidence="6">
        <text>P(1),P(4)-bis(5'-adenosyl) tetraphosphate + H2O = 2 ADP + 2 H(+)</text>
        <dbReference type="Rhea" id="RHEA:24252"/>
        <dbReference type="ChEBI" id="CHEBI:15377"/>
        <dbReference type="ChEBI" id="CHEBI:15378"/>
        <dbReference type="ChEBI" id="CHEBI:58141"/>
        <dbReference type="ChEBI" id="CHEBI:456216"/>
        <dbReference type="EC" id="3.6.1.41"/>
    </reaction>
</comment>
<organism evidence="8 9">
    <name type="scientific">candidate division WOR-1 bacterium RIFCSPHIGHO2_01_FULL_53_15</name>
    <dbReference type="NCBI Taxonomy" id="1802564"/>
    <lineage>
        <taxon>Bacteria</taxon>
        <taxon>Bacillati</taxon>
        <taxon>Saganbacteria</taxon>
    </lineage>
</organism>
<reference evidence="8 9" key="1">
    <citation type="journal article" date="2016" name="Nat. Commun.">
        <title>Thousands of microbial genomes shed light on interconnected biogeochemical processes in an aquifer system.</title>
        <authorList>
            <person name="Anantharaman K."/>
            <person name="Brown C.T."/>
            <person name="Hug L.A."/>
            <person name="Sharon I."/>
            <person name="Castelle C.J."/>
            <person name="Probst A.J."/>
            <person name="Thomas B.C."/>
            <person name="Singh A."/>
            <person name="Wilkins M.J."/>
            <person name="Karaoz U."/>
            <person name="Brodie E.L."/>
            <person name="Williams K.H."/>
            <person name="Hubbard S.S."/>
            <person name="Banfield J.F."/>
        </authorList>
    </citation>
    <scope>NUCLEOTIDE SEQUENCE [LARGE SCALE GENOMIC DNA]</scope>
</reference>
<dbReference type="GO" id="GO:0046872">
    <property type="term" value="F:metal ion binding"/>
    <property type="evidence" value="ECO:0007669"/>
    <property type="project" value="UniProtKB-KW"/>
</dbReference>
<proteinExistence type="predicted"/>
<evidence type="ECO:0000256" key="2">
    <source>
        <dbReference type="ARBA" id="ARBA00022723"/>
    </source>
</evidence>
<dbReference type="Gene3D" id="1.10.3210.10">
    <property type="entry name" value="Hypothetical protein af1432"/>
    <property type="match status" value="1"/>
</dbReference>
<dbReference type="EMBL" id="METM01000016">
    <property type="protein sequence ID" value="OGB90011.1"/>
    <property type="molecule type" value="Genomic_DNA"/>
</dbReference>
<gene>
    <name evidence="8" type="ORF">A2625_01550</name>
</gene>
<evidence type="ECO:0000256" key="6">
    <source>
        <dbReference type="ARBA" id="ARBA00049417"/>
    </source>
</evidence>
<evidence type="ECO:0000259" key="7">
    <source>
        <dbReference type="SMART" id="SM00471"/>
    </source>
</evidence>
<dbReference type="PANTHER" id="PTHR35795">
    <property type="entry name" value="SLR1885 PROTEIN"/>
    <property type="match status" value="1"/>
</dbReference>
<feature type="domain" description="HD/PDEase" evidence="7">
    <location>
        <begin position="15"/>
        <end position="143"/>
    </location>
</feature>
<evidence type="ECO:0000313" key="9">
    <source>
        <dbReference type="Proteomes" id="UP000178724"/>
    </source>
</evidence>
<dbReference type="InterPro" id="IPR006674">
    <property type="entry name" value="HD_domain"/>
</dbReference>
<comment type="caution">
    <text evidence="8">The sequence shown here is derived from an EMBL/GenBank/DDBJ whole genome shotgun (WGS) entry which is preliminary data.</text>
</comment>
<dbReference type="AlphaFoldDB" id="A0A1F4Q256"/>
<dbReference type="NCBIfam" id="TIGR00488">
    <property type="entry name" value="bis(5'-nucleosyl)-tetraphosphatase (symmetrical) YqeK"/>
    <property type="match status" value="1"/>
</dbReference>
<keyword evidence="3" id="KW-0547">Nucleotide-binding</keyword>
<evidence type="ECO:0000256" key="1">
    <source>
        <dbReference type="ARBA" id="ARBA00012506"/>
    </source>
</evidence>
<dbReference type="GO" id="GO:0000166">
    <property type="term" value="F:nucleotide binding"/>
    <property type="evidence" value="ECO:0007669"/>
    <property type="project" value="UniProtKB-KW"/>
</dbReference>
<accession>A0A1F4Q256</accession>
<dbReference type="Pfam" id="PF01966">
    <property type="entry name" value="HD"/>
    <property type="match status" value="1"/>
</dbReference>